<keyword evidence="2" id="KW-1185">Reference proteome</keyword>
<dbReference type="Proteomes" id="UP000676853">
    <property type="component" value="Unassembled WGS sequence"/>
</dbReference>
<evidence type="ECO:0000313" key="1">
    <source>
        <dbReference type="EMBL" id="MBS4102405.1"/>
    </source>
</evidence>
<reference evidence="1 2" key="1">
    <citation type="submission" date="2021-04" db="EMBL/GenBank/DDBJ databases">
        <title>Whole genome sequence analysis of a thiophenic sulfur metabolizing bacteria.</title>
        <authorList>
            <person name="Akhtar N."/>
            <person name="Akram J."/>
            <person name="Aslam A."/>
        </authorList>
    </citation>
    <scope>NUCLEOTIDE SEQUENCE [LARGE SCALE GENOMIC DNA]</scope>
    <source>
        <strain evidence="1 2">3OW</strain>
    </source>
</reference>
<dbReference type="EMBL" id="JAGXOE010000034">
    <property type="protein sequence ID" value="MBS4102405.1"/>
    <property type="molecule type" value="Genomic_DNA"/>
</dbReference>
<comment type="caution">
    <text evidence="1">The sequence shown here is derived from an EMBL/GenBank/DDBJ whole genome shotgun (WGS) entry which is preliminary data.</text>
</comment>
<dbReference type="RefSeq" id="WP_212554124.1">
    <property type="nucleotide sequence ID" value="NZ_JAGXOE010000034.1"/>
</dbReference>
<sequence>MFDELPDDERDVIRDLAAEMGATFLDHACPSVQYLDEGVSLADTLSALAQTARDAPVREVRVRRVEKEAI</sequence>
<name>A0ABS5NDR3_TSUPA</name>
<organism evidence="1 2">
    <name type="scientific">Tsukamurella paurometabola</name>
    <name type="common">Corynebacterium paurometabolum</name>
    <dbReference type="NCBI Taxonomy" id="2061"/>
    <lineage>
        <taxon>Bacteria</taxon>
        <taxon>Bacillati</taxon>
        <taxon>Actinomycetota</taxon>
        <taxon>Actinomycetes</taxon>
        <taxon>Mycobacteriales</taxon>
        <taxon>Tsukamurellaceae</taxon>
        <taxon>Tsukamurella</taxon>
    </lineage>
</organism>
<evidence type="ECO:0000313" key="2">
    <source>
        <dbReference type="Proteomes" id="UP000676853"/>
    </source>
</evidence>
<gene>
    <name evidence="1" type="ORF">KFZ73_14300</name>
</gene>
<accession>A0ABS5NDR3</accession>
<proteinExistence type="predicted"/>
<protein>
    <submittedName>
        <fullName evidence="1">Uncharacterized protein</fullName>
    </submittedName>
</protein>